<dbReference type="GO" id="GO:0008610">
    <property type="term" value="P:lipid biosynthetic process"/>
    <property type="evidence" value="ECO:0007669"/>
    <property type="project" value="TreeGrafter"/>
</dbReference>
<dbReference type="PANTHER" id="PTHR11487:SF0">
    <property type="entry name" value="S-ACYL FATTY ACID SYNTHASE THIOESTERASE, MEDIUM CHAIN"/>
    <property type="match status" value="1"/>
</dbReference>
<protein>
    <submittedName>
        <fullName evidence="3">Thioesterase</fullName>
    </submittedName>
</protein>
<dbReference type="Proteomes" id="UP000251213">
    <property type="component" value="Unassembled WGS sequence"/>
</dbReference>
<evidence type="ECO:0000313" key="3">
    <source>
        <dbReference type="EMBL" id="RAL24446.1"/>
    </source>
</evidence>
<dbReference type="Pfam" id="PF00975">
    <property type="entry name" value="Thioesterase"/>
    <property type="match status" value="1"/>
</dbReference>
<proteinExistence type="inferred from homology"/>
<sequence>MEPFYDSSQEQNPWFLREPSNLSKGRLFCIPYSGCGASMYQHWPEFIGDIEICPIQLPGRENRFHEPSYTTYEALADDLADALTPYLDRPFAFFGHCGSALPSYETTVRLIQKGGPVPVRLFVSSQVAPHQGPYGRFLQLTDDELKKEIELLMRRMGGTPLPDFIDLSIGIMRTDLEANRQYKKEEPFPLPCPITAIGWQQDVEVDPSLMDGWREYGETTFHLFKGDHHQFLQAPMELLTAIVEDMEQSMY</sequence>
<dbReference type="InterPro" id="IPR001031">
    <property type="entry name" value="Thioesterase"/>
</dbReference>
<dbReference type="EMBL" id="QJKK01000004">
    <property type="protein sequence ID" value="RAL24446.1"/>
    <property type="molecule type" value="Genomic_DNA"/>
</dbReference>
<dbReference type="RefSeq" id="WP_113658817.1">
    <property type="nucleotide sequence ID" value="NZ_KZ845666.1"/>
</dbReference>
<keyword evidence="4" id="KW-1185">Reference proteome</keyword>
<evidence type="ECO:0000256" key="1">
    <source>
        <dbReference type="ARBA" id="ARBA00007169"/>
    </source>
</evidence>
<dbReference type="AlphaFoldDB" id="A0A364K521"/>
<gene>
    <name evidence="3" type="ORF">DL897_08985</name>
</gene>
<dbReference type="InterPro" id="IPR012223">
    <property type="entry name" value="TEII"/>
</dbReference>
<accession>A0A364K521</accession>
<dbReference type="SUPFAM" id="SSF53474">
    <property type="entry name" value="alpha/beta-Hydrolases"/>
    <property type="match status" value="1"/>
</dbReference>
<comment type="similarity">
    <text evidence="1">Belongs to the thioesterase family.</text>
</comment>
<organism evidence="3 4">
    <name type="scientific">Thermoflavimicrobium daqui</name>
    <dbReference type="NCBI Taxonomy" id="2137476"/>
    <lineage>
        <taxon>Bacteria</taxon>
        <taxon>Bacillati</taxon>
        <taxon>Bacillota</taxon>
        <taxon>Bacilli</taxon>
        <taxon>Bacillales</taxon>
        <taxon>Thermoactinomycetaceae</taxon>
        <taxon>Thermoflavimicrobium</taxon>
    </lineage>
</organism>
<feature type="domain" description="Thioesterase" evidence="2">
    <location>
        <begin position="26"/>
        <end position="247"/>
    </location>
</feature>
<dbReference type="Gene3D" id="3.40.50.1820">
    <property type="entry name" value="alpha/beta hydrolase"/>
    <property type="match status" value="1"/>
</dbReference>
<dbReference type="InterPro" id="IPR029058">
    <property type="entry name" value="AB_hydrolase_fold"/>
</dbReference>
<reference evidence="3 4" key="2">
    <citation type="submission" date="2018-06" db="EMBL/GenBank/DDBJ databases">
        <authorList>
            <person name="Zhirakovskaya E."/>
        </authorList>
    </citation>
    <scope>NUCLEOTIDE SEQUENCE [LARGE SCALE GENOMIC DNA]</scope>
    <source>
        <strain evidence="3 4">FBKL4.011</strain>
    </source>
</reference>
<dbReference type="OrthoDB" id="2213423at2"/>
<comment type="caution">
    <text evidence="3">The sequence shown here is derived from an EMBL/GenBank/DDBJ whole genome shotgun (WGS) entry which is preliminary data.</text>
</comment>
<evidence type="ECO:0000259" key="2">
    <source>
        <dbReference type="Pfam" id="PF00975"/>
    </source>
</evidence>
<name>A0A364K521_9BACL</name>
<evidence type="ECO:0000313" key="4">
    <source>
        <dbReference type="Proteomes" id="UP000251213"/>
    </source>
</evidence>
<dbReference type="PANTHER" id="PTHR11487">
    <property type="entry name" value="THIOESTERASE"/>
    <property type="match status" value="1"/>
</dbReference>
<reference evidence="3 4" key="1">
    <citation type="submission" date="2018-06" db="EMBL/GenBank/DDBJ databases">
        <title>Thermoflavimicrobium daqus sp. nov., a thermophilic microbe isolated from Moutai-flavour Daqu.</title>
        <authorList>
            <person name="Wang X."/>
            <person name="Zhou H."/>
        </authorList>
    </citation>
    <scope>NUCLEOTIDE SEQUENCE [LARGE SCALE GENOMIC DNA]</scope>
    <source>
        <strain evidence="3 4">FBKL4.011</strain>
    </source>
</reference>